<dbReference type="Pfam" id="PF08907">
    <property type="entry name" value="DUF1853"/>
    <property type="match status" value="1"/>
</dbReference>
<proteinExistence type="predicted"/>
<evidence type="ECO:0000313" key="1">
    <source>
        <dbReference type="EMBL" id="SFB79662.1"/>
    </source>
</evidence>
<evidence type="ECO:0008006" key="3">
    <source>
        <dbReference type="Google" id="ProtNLM"/>
    </source>
</evidence>
<sequence length="335" mass="38160">MHQKLMTPMQTQLASQLQSAYLRDLLWLLEAPDLITSHFAGKPDLTFLGLGEIELPKWFQDLENRLDDLEAGLKTAGSKRLGVYHEALWELLLNAAPNIQLLGHHLSIRENKRTLGELDFIYRQKSTGEIYHLEVAIKYYLGLPQGPGEPQDLARWIGPAGLDSLAIKVQHSEQRQLPLSDLPLARQQLESVIAASKKQGSTLEPIKKQLALPGVLFYPWHSPLQPPLRASQHHWRGWWLYITDWPDFANQFNGKLQGQLLSKPHWLAAPLHSDLLDQQQLEALLNNHFQQHGWPLQLALFSPQQGWQRVFLVKAGWPQLIPLSPSAHSQAITRE</sequence>
<dbReference type="STRING" id="1122252.SAMN05660443_0186"/>
<dbReference type="Proteomes" id="UP000199058">
    <property type="component" value="Unassembled WGS sequence"/>
</dbReference>
<protein>
    <recommendedName>
        <fullName evidence="3">DUF1853 domain-containing protein</fullName>
    </recommendedName>
</protein>
<name>A0A1I1DZ47_9GAMM</name>
<dbReference type="EMBL" id="FOLH01000001">
    <property type="protein sequence ID" value="SFB79662.1"/>
    <property type="molecule type" value="Genomic_DNA"/>
</dbReference>
<evidence type="ECO:0000313" key="2">
    <source>
        <dbReference type="Proteomes" id="UP000199058"/>
    </source>
</evidence>
<gene>
    <name evidence="1" type="ORF">SAMN05660443_0186</name>
</gene>
<organism evidence="1 2">
    <name type="scientific">Marinospirillum celere</name>
    <dbReference type="NCBI Taxonomy" id="1122252"/>
    <lineage>
        <taxon>Bacteria</taxon>
        <taxon>Pseudomonadati</taxon>
        <taxon>Pseudomonadota</taxon>
        <taxon>Gammaproteobacteria</taxon>
        <taxon>Oceanospirillales</taxon>
        <taxon>Oceanospirillaceae</taxon>
        <taxon>Marinospirillum</taxon>
    </lineage>
</organism>
<dbReference type="AlphaFoldDB" id="A0A1I1DZ47"/>
<dbReference type="InterPro" id="IPR015003">
    <property type="entry name" value="DUF1853"/>
</dbReference>
<accession>A0A1I1DZ47</accession>
<reference evidence="1 2" key="1">
    <citation type="submission" date="2016-10" db="EMBL/GenBank/DDBJ databases">
        <authorList>
            <person name="de Groot N.N."/>
        </authorList>
    </citation>
    <scope>NUCLEOTIDE SEQUENCE [LARGE SCALE GENOMIC DNA]</scope>
    <source>
        <strain evidence="1 2">DSM 18438</strain>
    </source>
</reference>
<keyword evidence="2" id="KW-1185">Reference proteome</keyword>